<dbReference type="Proteomes" id="UP000789405">
    <property type="component" value="Unassembled WGS sequence"/>
</dbReference>
<proteinExistence type="predicted"/>
<dbReference type="InterPro" id="IPR036388">
    <property type="entry name" value="WH-like_DNA-bd_sf"/>
</dbReference>
<evidence type="ECO:0000313" key="3">
    <source>
        <dbReference type="Proteomes" id="UP000789405"/>
    </source>
</evidence>
<keyword evidence="1" id="KW-1133">Transmembrane helix</keyword>
<reference evidence="2" key="1">
    <citation type="submission" date="2021-06" db="EMBL/GenBank/DDBJ databases">
        <authorList>
            <person name="Kallberg Y."/>
            <person name="Tangrot J."/>
            <person name="Rosling A."/>
        </authorList>
    </citation>
    <scope>NUCLEOTIDE SEQUENCE</scope>
    <source>
        <strain evidence="2">MA453B</strain>
    </source>
</reference>
<evidence type="ECO:0000313" key="2">
    <source>
        <dbReference type="EMBL" id="CAG8774943.1"/>
    </source>
</evidence>
<protein>
    <submittedName>
        <fullName evidence="2">7188_t:CDS:1</fullName>
    </submittedName>
</protein>
<dbReference type="InterPro" id="IPR009057">
    <property type="entry name" value="Homeodomain-like_sf"/>
</dbReference>
<feature type="non-terminal residue" evidence="2">
    <location>
        <position position="71"/>
    </location>
</feature>
<dbReference type="AlphaFoldDB" id="A0A9N9JD50"/>
<keyword evidence="3" id="KW-1185">Reference proteome</keyword>
<organism evidence="2 3">
    <name type="scientific">Dentiscutata erythropus</name>
    <dbReference type="NCBI Taxonomy" id="1348616"/>
    <lineage>
        <taxon>Eukaryota</taxon>
        <taxon>Fungi</taxon>
        <taxon>Fungi incertae sedis</taxon>
        <taxon>Mucoromycota</taxon>
        <taxon>Glomeromycotina</taxon>
        <taxon>Glomeromycetes</taxon>
        <taxon>Diversisporales</taxon>
        <taxon>Gigasporaceae</taxon>
        <taxon>Dentiscutata</taxon>
    </lineage>
</organism>
<accession>A0A9N9JD50</accession>
<dbReference type="EMBL" id="CAJVPY010020270">
    <property type="protein sequence ID" value="CAG8774943.1"/>
    <property type="molecule type" value="Genomic_DNA"/>
</dbReference>
<evidence type="ECO:0000256" key="1">
    <source>
        <dbReference type="SAM" id="Phobius"/>
    </source>
</evidence>
<feature type="transmembrane region" description="Helical" evidence="1">
    <location>
        <begin position="20"/>
        <end position="37"/>
    </location>
</feature>
<dbReference type="SUPFAM" id="SSF46689">
    <property type="entry name" value="Homeodomain-like"/>
    <property type="match status" value="1"/>
</dbReference>
<sequence length="71" mass="8521">MPPAYSDDLKWRIVFLYYDNYSILQITNLLYISKGLVKKVLRLYKKWGTVTNPWKQIPGQHKIFNRSDMNV</sequence>
<keyword evidence="1" id="KW-0812">Transmembrane</keyword>
<comment type="caution">
    <text evidence="2">The sequence shown here is derived from an EMBL/GenBank/DDBJ whole genome shotgun (WGS) entry which is preliminary data.</text>
</comment>
<keyword evidence="1" id="KW-0472">Membrane</keyword>
<dbReference type="OrthoDB" id="2417679at2759"/>
<name>A0A9N9JD50_9GLOM</name>
<dbReference type="Gene3D" id="1.10.10.10">
    <property type="entry name" value="Winged helix-like DNA-binding domain superfamily/Winged helix DNA-binding domain"/>
    <property type="match status" value="1"/>
</dbReference>
<gene>
    <name evidence="2" type="ORF">DERYTH_LOCUS19057</name>
</gene>